<evidence type="ECO:0000256" key="1">
    <source>
        <dbReference type="SAM" id="MobiDB-lite"/>
    </source>
</evidence>
<protein>
    <recommendedName>
        <fullName evidence="4">Secreted protein</fullName>
    </recommendedName>
</protein>
<evidence type="ECO:0000313" key="2">
    <source>
        <dbReference type="EMBL" id="OEU99320.1"/>
    </source>
</evidence>
<sequence>MFILLLVAGTAAILGLAFVIAVRLRCRAAAVDAQLLERRFGPEYTRVLARRHGDTRTTRRELAGRLDRYGSLTVLPLASGARERHLAQWRAVQEDFVDSPARALGAAETLLERLAEERGYPAGLSFEERLAALSVHHARRVQGYRQLRDARRAGGASGPNAAETEDMRAALLEGRALFDSLLNARASGARAERDRSTRPGLSRGLAAAHRQPPPGTGPDVP</sequence>
<feature type="compositionally biased region" description="Pro residues" evidence="1">
    <location>
        <begin position="211"/>
        <end position="221"/>
    </location>
</feature>
<comment type="caution">
    <text evidence="2">The sequence shown here is derived from an EMBL/GenBank/DDBJ whole genome shotgun (WGS) entry which is preliminary data.</text>
</comment>
<evidence type="ECO:0008006" key="4">
    <source>
        <dbReference type="Google" id="ProtNLM"/>
    </source>
</evidence>
<reference evidence="2 3" key="1">
    <citation type="journal article" date="2016" name="Front. Microbiol.">
        <title>Comparative Genomics Analysis of Streptomyces Species Reveals Their Adaptation to the Marine Environment and Their Diversity at the Genomic Level.</title>
        <authorList>
            <person name="Tian X."/>
            <person name="Zhang Z."/>
            <person name="Yang T."/>
            <person name="Chen M."/>
            <person name="Li J."/>
            <person name="Chen F."/>
            <person name="Yang J."/>
            <person name="Li W."/>
            <person name="Zhang B."/>
            <person name="Zhang Z."/>
            <person name="Wu J."/>
            <person name="Zhang C."/>
            <person name="Long L."/>
            <person name="Xiao J."/>
        </authorList>
    </citation>
    <scope>NUCLEOTIDE SEQUENCE [LARGE SCALE GENOMIC DNA]</scope>
    <source>
        <strain evidence="2 3">SCSIO M10379</strain>
    </source>
</reference>
<dbReference type="PATRIC" id="fig|943816.4.peg.3001"/>
<accession>A0A1E7K5W6</accession>
<organism evidence="2 3">
    <name type="scientific">Streptomyces qinglanensis</name>
    <dbReference type="NCBI Taxonomy" id="943816"/>
    <lineage>
        <taxon>Bacteria</taxon>
        <taxon>Bacillati</taxon>
        <taxon>Actinomycetota</taxon>
        <taxon>Actinomycetes</taxon>
        <taxon>Kitasatosporales</taxon>
        <taxon>Streptomycetaceae</taxon>
        <taxon>Streptomyces</taxon>
    </lineage>
</organism>
<dbReference type="Proteomes" id="UP000175829">
    <property type="component" value="Unassembled WGS sequence"/>
</dbReference>
<name>A0A1E7K5W6_9ACTN</name>
<evidence type="ECO:0000313" key="3">
    <source>
        <dbReference type="Proteomes" id="UP000175829"/>
    </source>
</evidence>
<feature type="region of interest" description="Disordered" evidence="1">
    <location>
        <begin position="186"/>
        <end position="221"/>
    </location>
</feature>
<gene>
    <name evidence="2" type="ORF">AN217_17570</name>
</gene>
<dbReference type="RefSeq" id="WP_069992229.1">
    <property type="nucleotide sequence ID" value="NZ_LJGV01000022.1"/>
</dbReference>
<proteinExistence type="predicted"/>
<dbReference type="AlphaFoldDB" id="A0A1E7K5W6"/>
<dbReference type="EMBL" id="LJGV01000022">
    <property type="protein sequence ID" value="OEU99320.1"/>
    <property type="molecule type" value="Genomic_DNA"/>
</dbReference>